<dbReference type="AlphaFoldDB" id="A0A9D4ERP2"/>
<dbReference type="Proteomes" id="UP000828390">
    <property type="component" value="Unassembled WGS sequence"/>
</dbReference>
<gene>
    <name evidence="1" type="ORF">DPMN_163712</name>
</gene>
<reference evidence="1" key="1">
    <citation type="journal article" date="2019" name="bioRxiv">
        <title>The Genome of the Zebra Mussel, Dreissena polymorpha: A Resource for Invasive Species Research.</title>
        <authorList>
            <person name="McCartney M.A."/>
            <person name="Auch B."/>
            <person name="Kono T."/>
            <person name="Mallez S."/>
            <person name="Zhang Y."/>
            <person name="Obille A."/>
            <person name="Becker A."/>
            <person name="Abrahante J.E."/>
            <person name="Garbe J."/>
            <person name="Badalamenti J.P."/>
            <person name="Herman A."/>
            <person name="Mangelson H."/>
            <person name="Liachko I."/>
            <person name="Sullivan S."/>
            <person name="Sone E.D."/>
            <person name="Koren S."/>
            <person name="Silverstein K.A.T."/>
            <person name="Beckman K.B."/>
            <person name="Gohl D.M."/>
        </authorList>
    </citation>
    <scope>NUCLEOTIDE SEQUENCE</scope>
    <source>
        <strain evidence="1">Duluth1</strain>
        <tissue evidence="1">Whole animal</tissue>
    </source>
</reference>
<comment type="caution">
    <text evidence="1">The sequence shown here is derived from an EMBL/GenBank/DDBJ whole genome shotgun (WGS) entry which is preliminary data.</text>
</comment>
<sequence length="79" mass="9163">MQSLTESPQVKRKRVLPQKTWRRYMDADAEQMGKTRGSWRDSPRIDKSAGSWSAAYNREAKMIGIQAFAFYFNNVMSAK</sequence>
<protein>
    <submittedName>
        <fullName evidence="1">Uncharacterized protein</fullName>
    </submittedName>
</protein>
<dbReference type="EMBL" id="JAIWYP010000008">
    <property type="protein sequence ID" value="KAH3785619.1"/>
    <property type="molecule type" value="Genomic_DNA"/>
</dbReference>
<evidence type="ECO:0000313" key="2">
    <source>
        <dbReference type="Proteomes" id="UP000828390"/>
    </source>
</evidence>
<reference evidence="1" key="2">
    <citation type="submission" date="2020-11" db="EMBL/GenBank/DDBJ databases">
        <authorList>
            <person name="McCartney M.A."/>
            <person name="Auch B."/>
            <person name="Kono T."/>
            <person name="Mallez S."/>
            <person name="Becker A."/>
            <person name="Gohl D.M."/>
            <person name="Silverstein K.A.T."/>
            <person name="Koren S."/>
            <person name="Bechman K.B."/>
            <person name="Herman A."/>
            <person name="Abrahante J.E."/>
            <person name="Garbe J."/>
        </authorList>
    </citation>
    <scope>NUCLEOTIDE SEQUENCE</scope>
    <source>
        <strain evidence="1">Duluth1</strain>
        <tissue evidence="1">Whole animal</tissue>
    </source>
</reference>
<keyword evidence="2" id="KW-1185">Reference proteome</keyword>
<evidence type="ECO:0000313" key="1">
    <source>
        <dbReference type="EMBL" id="KAH3785619.1"/>
    </source>
</evidence>
<accession>A0A9D4ERP2</accession>
<proteinExistence type="predicted"/>
<name>A0A9D4ERP2_DREPO</name>
<organism evidence="1 2">
    <name type="scientific">Dreissena polymorpha</name>
    <name type="common">Zebra mussel</name>
    <name type="synonym">Mytilus polymorpha</name>
    <dbReference type="NCBI Taxonomy" id="45954"/>
    <lineage>
        <taxon>Eukaryota</taxon>
        <taxon>Metazoa</taxon>
        <taxon>Spiralia</taxon>
        <taxon>Lophotrochozoa</taxon>
        <taxon>Mollusca</taxon>
        <taxon>Bivalvia</taxon>
        <taxon>Autobranchia</taxon>
        <taxon>Heteroconchia</taxon>
        <taxon>Euheterodonta</taxon>
        <taxon>Imparidentia</taxon>
        <taxon>Neoheterodontei</taxon>
        <taxon>Myida</taxon>
        <taxon>Dreissenoidea</taxon>
        <taxon>Dreissenidae</taxon>
        <taxon>Dreissena</taxon>
    </lineage>
</organism>